<dbReference type="Proteomes" id="UP000002852">
    <property type="component" value="Unassembled WGS sequence"/>
</dbReference>
<dbReference type="Ensembl" id="ENSXMAT00000036379.1">
    <property type="protein sequence ID" value="ENSXMAP00000032811.1"/>
    <property type="gene ID" value="ENSXMAG00000029762.1"/>
</dbReference>
<evidence type="ECO:0000313" key="8">
    <source>
        <dbReference type="Proteomes" id="UP000002852"/>
    </source>
</evidence>
<dbReference type="AlphaFoldDB" id="A0A3B5QQD1"/>
<protein>
    <submittedName>
        <fullName evidence="7">Uncharacterized protein</fullName>
    </submittedName>
</protein>
<dbReference type="InParanoid" id="A0A3B5QQD1"/>
<name>A0A3B5QQD1_XIPMA</name>
<organism evidence="7 8">
    <name type="scientific">Xiphophorus maculatus</name>
    <name type="common">Southern platyfish</name>
    <name type="synonym">Platypoecilus maculatus</name>
    <dbReference type="NCBI Taxonomy" id="8083"/>
    <lineage>
        <taxon>Eukaryota</taxon>
        <taxon>Metazoa</taxon>
        <taxon>Chordata</taxon>
        <taxon>Craniata</taxon>
        <taxon>Vertebrata</taxon>
        <taxon>Euteleostomi</taxon>
        <taxon>Actinopterygii</taxon>
        <taxon>Neopterygii</taxon>
        <taxon>Teleostei</taxon>
        <taxon>Neoteleostei</taxon>
        <taxon>Acanthomorphata</taxon>
        <taxon>Ovalentaria</taxon>
        <taxon>Atherinomorphae</taxon>
        <taxon>Cyprinodontiformes</taxon>
        <taxon>Poeciliidae</taxon>
        <taxon>Poeciliinae</taxon>
        <taxon>Xiphophorus</taxon>
    </lineage>
</organism>
<reference evidence="7" key="3">
    <citation type="submission" date="2025-08" db="UniProtKB">
        <authorList>
            <consortium name="Ensembl"/>
        </authorList>
    </citation>
    <scope>IDENTIFICATION</scope>
    <source>
        <strain evidence="7">JP 163 A</strain>
    </source>
</reference>
<dbReference type="GO" id="GO:0005576">
    <property type="term" value="C:extracellular region"/>
    <property type="evidence" value="ECO:0007669"/>
    <property type="project" value="UniProtKB-SubCell"/>
</dbReference>
<reference evidence="8" key="1">
    <citation type="submission" date="2012-01" db="EMBL/GenBank/DDBJ databases">
        <authorList>
            <person name="Walter R."/>
            <person name="Schartl M."/>
            <person name="Warren W."/>
        </authorList>
    </citation>
    <scope>NUCLEOTIDE SEQUENCE [LARGE SCALE GENOMIC DNA]</scope>
    <source>
        <strain evidence="8">JP 163 A</strain>
    </source>
</reference>
<evidence type="ECO:0000256" key="3">
    <source>
        <dbReference type="ARBA" id="ARBA00022525"/>
    </source>
</evidence>
<dbReference type="InterPro" id="IPR012515">
    <property type="entry name" value="Antimicrobial12"/>
</dbReference>
<dbReference type="GeneTree" id="ENSGT01110000267389"/>
<evidence type="ECO:0000256" key="5">
    <source>
        <dbReference type="ARBA" id="ARBA00023022"/>
    </source>
</evidence>
<evidence type="ECO:0000256" key="1">
    <source>
        <dbReference type="ARBA" id="ARBA00004613"/>
    </source>
</evidence>
<dbReference type="GO" id="GO:0042742">
    <property type="term" value="P:defense response to bacterium"/>
    <property type="evidence" value="ECO:0007669"/>
    <property type="project" value="UniProtKB-KW"/>
</dbReference>
<keyword evidence="6" id="KW-0732">Signal</keyword>
<keyword evidence="8" id="KW-1185">Reference proteome</keyword>
<keyword evidence="4" id="KW-0929">Antimicrobial</keyword>
<comment type="subcellular location">
    <subcellularLocation>
        <location evidence="1">Secreted</location>
    </subcellularLocation>
</comment>
<keyword evidence="3" id="KW-0964">Secreted</keyword>
<evidence type="ECO:0000313" key="7">
    <source>
        <dbReference type="Ensembl" id="ENSXMAP00000032811.1"/>
    </source>
</evidence>
<proteinExistence type="inferred from homology"/>
<feature type="signal peptide" evidence="6">
    <location>
        <begin position="1"/>
        <end position="22"/>
    </location>
</feature>
<evidence type="ECO:0000256" key="2">
    <source>
        <dbReference type="ARBA" id="ARBA00007419"/>
    </source>
</evidence>
<dbReference type="Pfam" id="PF08107">
    <property type="entry name" value="Antimicrobial12"/>
    <property type="match status" value="1"/>
</dbReference>
<reference evidence="7" key="4">
    <citation type="submission" date="2025-09" db="UniProtKB">
        <authorList>
            <consortium name="Ensembl"/>
        </authorList>
    </citation>
    <scope>IDENTIFICATION</scope>
    <source>
        <strain evidence="7">JP 163 A</strain>
    </source>
</reference>
<keyword evidence="5" id="KW-0044">Antibiotic</keyword>
<comment type="similarity">
    <text evidence="2">Belongs to the pleurocidin family.</text>
</comment>
<accession>A0A3B5QQD1</accession>
<feature type="chain" id="PRO_5017177170" evidence="6">
    <location>
        <begin position="23"/>
        <end position="86"/>
    </location>
</feature>
<reference evidence="8" key="2">
    <citation type="journal article" date="2013" name="Nat. Genet.">
        <title>The genome of the platyfish, Xiphophorus maculatus, provides insights into evolutionary adaptation and several complex traits.</title>
        <authorList>
            <person name="Schartl M."/>
            <person name="Walter R.B."/>
            <person name="Shen Y."/>
            <person name="Garcia T."/>
            <person name="Catchen J."/>
            <person name="Amores A."/>
            <person name="Braasch I."/>
            <person name="Chalopin D."/>
            <person name="Volff J.N."/>
            <person name="Lesch K.P."/>
            <person name="Bisazza A."/>
            <person name="Minx P."/>
            <person name="Hillier L."/>
            <person name="Wilson R.K."/>
            <person name="Fuerstenberg S."/>
            <person name="Boore J."/>
            <person name="Searle S."/>
            <person name="Postlethwait J.H."/>
            <person name="Warren W.C."/>
        </authorList>
    </citation>
    <scope>NUCLEOTIDE SEQUENCE [LARGE SCALE GENOMIC DNA]</scope>
    <source>
        <strain evidence="8">JP 163 A</strain>
    </source>
</reference>
<evidence type="ECO:0000256" key="6">
    <source>
        <dbReference type="SAM" id="SignalP"/>
    </source>
</evidence>
<sequence length="86" mass="9869">MKCVMIFLVLSLVVLMAEPGEGLRRSIWKAGKSMFRGARQGFRVSSLSRYRQKYQNEFARRQNTIIGSQDGAFSFSAFTIIKKNKE</sequence>
<evidence type="ECO:0000256" key="4">
    <source>
        <dbReference type="ARBA" id="ARBA00022529"/>
    </source>
</evidence>